<dbReference type="PANTHER" id="PTHR31118:SF12">
    <property type="entry name" value="CYCLASE-LIKE PROTEIN 2"/>
    <property type="match status" value="1"/>
</dbReference>
<reference evidence="1" key="1">
    <citation type="submission" date="2020-10" db="EMBL/GenBank/DDBJ databases">
        <authorList>
            <person name="Gilroy R."/>
        </authorList>
    </citation>
    <scope>NUCLEOTIDE SEQUENCE</scope>
    <source>
        <strain evidence="1">ChiBcolR7-354</strain>
    </source>
</reference>
<protein>
    <submittedName>
        <fullName evidence="1">Cyclase family protein</fullName>
    </submittedName>
</protein>
<dbReference type="Gene3D" id="3.50.30.50">
    <property type="entry name" value="Putative cyclase"/>
    <property type="match status" value="1"/>
</dbReference>
<sequence>MQVIELTHTISEGMPVFPGDLPPELAAADSYEESGFRQAALKIYTHTGTHIDPPAHVYPHGRTLDAFPAGQFAGSALVIDCRGLPAGAEITVDAIEAHGSAAREADFLLFNTGWDRLWGEEAYFRGYPCLGRGAIDLILSLGCKGIGLDTPGLDPVEDAALTRHRLLLAGDIICVENLANLGACPKGPFLFCCLPLKIAGSDGAPARAVAITD</sequence>
<dbReference type="AlphaFoldDB" id="A0A9D0ZCP1"/>
<name>A0A9D0ZCP1_9FIRM</name>
<dbReference type="EMBL" id="DVGA01000020">
    <property type="protein sequence ID" value="HIQ77905.1"/>
    <property type="molecule type" value="Genomic_DNA"/>
</dbReference>
<evidence type="ECO:0000313" key="1">
    <source>
        <dbReference type="EMBL" id="HIQ77905.1"/>
    </source>
</evidence>
<gene>
    <name evidence="1" type="ORF">IAB77_01445</name>
</gene>
<comment type="caution">
    <text evidence="1">The sequence shown here is derived from an EMBL/GenBank/DDBJ whole genome shotgun (WGS) entry which is preliminary data.</text>
</comment>
<dbReference type="PANTHER" id="PTHR31118">
    <property type="entry name" value="CYCLASE-LIKE PROTEIN 2"/>
    <property type="match status" value="1"/>
</dbReference>
<organism evidence="1 2">
    <name type="scientific">Candidatus Scatomorpha intestinavium</name>
    <dbReference type="NCBI Taxonomy" id="2840922"/>
    <lineage>
        <taxon>Bacteria</taxon>
        <taxon>Bacillati</taxon>
        <taxon>Bacillota</taxon>
        <taxon>Clostridia</taxon>
        <taxon>Eubacteriales</taxon>
        <taxon>Candidatus Scatomorpha</taxon>
    </lineage>
</organism>
<evidence type="ECO:0000313" key="2">
    <source>
        <dbReference type="Proteomes" id="UP000824262"/>
    </source>
</evidence>
<dbReference type="Proteomes" id="UP000824262">
    <property type="component" value="Unassembled WGS sequence"/>
</dbReference>
<dbReference type="GO" id="GO:0019441">
    <property type="term" value="P:L-tryptophan catabolic process to kynurenine"/>
    <property type="evidence" value="ECO:0007669"/>
    <property type="project" value="InterPro"/>
</dbReference>
<reference evidence="1" key="2">
    <citation type="journal article" date="2021" name="PeerJ">
        <title>Extensive microbial diversity within the chicken gut microbiome revealed by metagenomics and culture.</title>
        <authorList>
            <person name="Gilroy R."/>
            <person name="Ravi A."/>
            <person name="Getino M."/>
            <person name="Pursley I."/>
            <person name="Horton D.L."/>
            <person name="Alikhan N.F."/>
            <person name="Baker D."/>
            <person name="Gharbi K."/>
            <person name="Hall N."/>
            <person name="Watson M."/>
            <person name="Adriaenssens E.M."/>
            <person name="Foster-Nyarko E."/>
            <person name="Jarju S."/>
            <person name="Secka A."/>
            <person name="Antonio M."/>
            <person name="Oren A."/>
            <person name="Chaudhuri R.R."/>
            <person name="La Ragione R."/>
            <person name="Hildebrand F."/>
            <person name="Pallen M.J."/>
        </authorList>
    </citation>
    <scope>NUCLEOTIDE SEQUENCE</scope>
    <source>
        <strain evidence="1">ChiBcolR7-354</strain>
    </source>
</reference>
<dbReference type="InterPro" id="IPR037175">
    <property type="entry name" value="KFase_sf"/>
</dbReference>
<dbReference type="InterPro" id="IPR007325">
    <property type="entry name" value="KFase/CYL"/>
</dbReference>
<dbReference type="GO" id="GO:0004061">
    <property type="term" value="F:arylformamidase activity"/>
    <property type="evidence" value="ECO:0007669"/>
    <property type="project" value="InterPro"/>
</dbReference>
<dbReference type="SUPFAM" id="SSF102198">
    <property type="entry name" value="Putative cyclase"/>
    <property type="match status" value="1"/>
</dbReference>
<proteinExistence type="predicted"/>
<accession>A0A9D0ZCP1</accession>
<dbReference type="Pfam" id="PF04199">
    <property type="entry name" value="Cyclase"/>
    <property type="match status" value="1"/>
</dbReference>